<protein>
    <recommendedName>
        <fullName evidence="10">Peflin</fullName>
    </recommendedName>
    <alternativeName>
        <fullName evidence="11">PEF protein with a long N-terminal hydrophobic domain</fullName>
    </alternativeName>
    <alternativeName>
        <fullName evidence="12">Penta-EF hand domain-containing protein 1</fullName>
    </alternativeName>
</protein>
<keyword evidence="4" id="KW-0677">Repeat</keyword>
<evidence type="ECO:0000256" key="11">
    <source>
        <dbReference type="ARBA" id="ARBA00041490"/>
    </source>
</evidence>
<gene>
    <name evidence="15" type="ORF">PACLA_8A073617</name>
</gene>
<keyword evidence="3" id="KW-0479">Metal-binding</keyword>
<dbReference type="PANTHER" id="PTHR46212:SF10">
    <property type="entry name" value="PEFLIN"/>
    <property type="match status" value="1"/>
</dbReference>
<evidence type="ECO:0000256" key="8">
    <source>
        <dbReference type="ARBA" id="ARBA00023329"/>
    </source>
</evidence>
<name>A0A6S7FY96_PARCT</name>
<evidence type="ECO:0000256" key="3">
    <source>
        <dbReference type="ARBA" id="ARBA00022723"/>
    </source>
</evidence>
<dbReference type="GO" id="GO:0005783">
    <property type="term" value="C:endoplasmic reticulum"/>
    <property type="evidence" value="ECO:0007669"/>
    <property type="project" value="UniProtKB-SubCell"/>
</dbReference>
<evidence type="ECO:0000256" key="9">
    <source>
        <dbReference type="ARBA" id="ARBA00037873"/>
    </source>
</evidence>
<accession>A0A6S7FY96</accession>
<evidence type="ECO:0000256" key="7">
    <source>
        <dbReference type="ARBA" id="ARBA00023136"/>
    </source>
</evidence>
<keyword evidence="8" id="KW-0968">Cytoplasmic vesicle</keyword>
<evidence type="ECO:0000256" key="2">
    <source>
        <dbReference type="ARBA" id="ARBA00022490"/>
    </source>
</evidence>
<dbReference type="PROSITE" id="PS00018">
    <property type="entry name" value="EF_HAND_1"/>
    <property type="match status" value="1"/>
</dbReference>
<dbReference type="Pfam" id="PF13499">
    <property type="entry name" value="EF-hand_7"/>
    <property type="match status" value="2"/>
</dbReference>
<dbReference type="CDD" id="cd16183">
    <property type="entry name" value="EFh_PEF_ALG-2"/>
    <property type="match status" value="1"/>
</dbReference>
<dbReference type="InterPro" id="IPR051426">
    <property type="entry name" value="Peflin/Sorcin_CaBP"/>
</dbReference>
<feature type="compositionally biased region" description="Low complexity" evidence="13">
    <location>
        <begin position="16"/>
        <end position="26"/>
    </location>
</feature>
<dbReference type="SMART" id="SM00054">
    <property type="entry name" value="EFh"/>
    <property type="match status" value="4"/>
</dbReference>
<comment type="caution">
    <text evidence="15">The sequence shown here is derived from an EMBL/GenBank/DDBJ whole genome shotgun (WGS) entry which is preliminary data.</text>
</comment>
<reference evidence="15" key="1">
    <citation type="submission" date="2020-04" db="EMBL/GenBank/DDBJ databases">
        <authorList>
            <person name="Alioto T."/>
            <person name="Alioto T."/>
            <person name="Gomez Garrido J."/>
        </authorList>
    </citation>
    <scope>NUCLEOTIDE SEQUENCE</scope>
    <source>
        <strain evidence="15">A484AB</strain>
    </source>
</reference>
<dbReference type="SUPFAM" id="SSF47473">
    <property type="entry name" value="EF-hand"/>
    <property type="match status" value="1"/>
</dbReference>
<evidence type="ECO:0000313" key="15">
    <source>
        <dbReference type="EMBL" id="CAB3982533.1"/>
    </source>
</evidence>
<dbReference type="InterPro" id="IPR018247">
    <property type="entry name" value="EF_Hand_1_Ca_BS"/>
</dbReference>
<dbReference type="GO" id="GO:0005509">
    <property type="term" value="F:calcium ion binding"/>
    <property type="evidence" value="ECO:0007669"/>
    <property type="project" value="InterPro"/>
</dbReference>
<dbReference type="Gene3D" id="1.10.238.10">
    <property type="entry name" value="EF-hand"/>
    <property type="match status" value="1"/>
</dbReference>
<keyword evidence="2" id="KW-0963">Cytoplasm</keyword>
<evidence type="ECO:0000259" key="14">
    <source>
        <dbReference type="PROSITE" id="PS50222"/>
    </source>
</evidence>
<dbReference type="PANTHER" id="PTHR46212">
    <property type="entry name" value="PEFLIN"/>
    <property type="match status" value="1"/>
</dbReference>
<dbReference type="AlphaFoldDB" id="A0A6S7FY96"/>
<keyword evidence="6" id="KW-0106">Calcium</keyword>
<evidence type="ECO:0000313" key="16">
    <source>
        <dbReference type="Proteomes" id="UP001152795"/>
    </source>
</evidence>
<dbReference type="GO" id="GO:0048306">
    <property type="term" value="F:calcium-dependent protein binding"/>
    <property type="evidence" value="ECO:0007669"/>
    <property type="project" value="UniProtKB-ARBA"/>
</dbReference>
<dbReference type="OrthoDB" id="186625at2759"/>
<evidence type="ECO:0000256" key="13">
    <source>
        <dbReference type="SAM" id="MobiDB-lite"/>
    </source>
</evidence>
<evidence type="ECO:0000256" key="6">
    <source>
        <dbReference type="ARBA" id="ARBA00022837"/>
    </source>
</evidence>
<keyword evidence="5" id="KW-0256">Endoplasmic reticulum</keyword>
<keyword evidence="16" id="KW-1185">Reference proteome</keyword>
<feature type="compositionally biased region" description="Basic residues" evidence="13">
    <location>
        <begin position="27"/>
        <end position="39"/>
    </location>
</feature>
<keyword evidence="7" id="KW-0472">Membrane</keyword>
<evidence type="ECO:0000256" key="12">
    <source>
        <dbReference type="ARBA" id="ARBA00042606"/>
    </source>
</evidence>
<proteinExistence type="predicted"/>
<dbReference type="Proteomes" id="UP001152795">
    <property type="component" value="Unassembled WGS sequence"/>
</dbReference>
<feature type="domain" description="EF-hand" evidence="14">
    <location>
        <begin position="147"/>
        <end position="182"/>
    </location>
</feature>
<sequence>MWNQRPPAYNQAYGSAPGHHQAYGHAPPHHGHAPPHHGHAPPPHSNPYQQHPYGHPGGHQQYTYPAYNPSMRQQAGPPPGIDMALWQWFQAVDQDNSGGISADELQRALLNGNWSQFNAETCRLMIGMFDKDRSGTIDIHEFAALWKYIQEWKNCFDRFDTDRSGTIDAQELNVAFSSFGYRLSPQFTDLCVRKFDRTVTRSMKFDDFIQCCVMLKTLTDAFRKHDTSQTGVVQINYEQFLEMVLNHTLTGL</sequence>
<dbReference type="InterPro" id="IPR011992">
    <property type="entry name" value="EF-hand-dom_pair"/>
</dbReference>
<feature type="region of interest" description="Disordered" evidence="13">
    <location>
        <begin position="1"/>
        <end position="76"/>
    </location>
</feature>
<dbReference type="GO" id="GO:0012507">
    <property type="term" value="C:ER to Golgi transport vesicle membrane"/>
    <property type="evidence" value="ECO:0007669"/>
    <property type="project" value="UniProtKB-SubCell"/>
</dbReference>
<evidence type="ECO:0000256" key="4">
    <source>
        <dbReference type="ARBA" id="ARBA00022737"/>
    </source>
</evidence>
<organism evidence="15 16">
    <name type="scientific">Paramuricea clavata</name>
    <name type="common">Red gorgonian</name>
    <name type="synonym">Violescent sea-whip</name>
    <dbReference type="NCBI Taxonomy" id="317549"/>
    <lineage>
        <taxon>Eukaryota</taxon>
        <taxon>Metazoa</taxon>
        <taxon>Cnidaria</taxon>
        <taxon>Anthozoa</taxon>
        <taxon>Octocorallia</taxon>
        <taxon>Malacalcyonacea</taxon>
        <taxon>Plexauridae</taxon>
        <taxon>Paramuricea</taxon>
    </lineage>
</organism>
<feature type="domain" description="EF-hand" evidence="14">
    <location>
        <begin position="80"/>
        <end position="115"/>
    </location>
</feature>
<dbReference type="EMBL" id="CACRXK020000513">
    <property type="protein sequence ID" value="CAB3982533.1"/>
    <property type="molecule type" value="Genomic_DNA"/>
</dbReference>
<dbReference type="GO" id="GO:0048208">
    <property type="term" value="P:COPII vesicle coating"/>
    <property type="evidence" value="ECO:0007669"/>
    <property type="project" value="TreeGrafter"/>
</dbReference>
<comment type="subcellular location">
    <subcellularLocation>
        <location evidence="9">Cytoplasmic vesicle</location>
        <location evidence="9">COPII-coated vesicle membrane</location>
        <topology evidence="9">Peripheral membrane protein</topology>
    </subcellularLocation>
    <subcellularLocation>
        <location evidence="1">Endoplasmic reticulum</location>
    </subcellularLocation>
</comment>
<evidence type="ECO:0000256" key="5">
    <source>
        <dbReference type="ARBA" id="ARBA00022824"/>
    </source>
</evidence>
<evidence type="ECO:0000256" key="10">
    <source>
        <dbReference type="ARBA" id="ARBA00041025"/>
    </source>
</evidence>
<dbReference type="PROSITE" id="PS50222">
    <property type="entry name" value="EF_HAND_2"/>
    <property type="match status" value="2"/>
</dbReference>
<dbReference type="InterPro" id="IPR002048">
    <property type="entry name" value="EF_hand_dom"/>
</dbReference>
<evidence type="ECO:0000256" key="1">
    <source>
        <dbReference type="ARBA" id="ARBA00004240"/>
    </source>
</evidence>